<proteinExistence type="predicted"/>
<accession>M9UWT3</accession>
<dbReference type="AlphaFoldDB" id="M9UWT3"/>
<evidence type="ECO:0000313" key="3">
    <source>
        <dbReference type="EMBL" id="AMN16473.1"/>
    </source>
</evidence>
<accession>A0A127E5X7</accession>
<keyword evidence="2" id="KW-0614">Plasmid</keyword>
<keyword evidence="1" id="KW-0472">Membrane</keyword>
<keyword evidence="1" id="KW-1133">Transmembrane helix</keyword>
<organism evidence="2">
    <name type="scientific">Staphylococcus aureus</name>
    <dbReference type="NCBI Taxonomy" id="1280"/>
    <lineage>
        <taxon>Bacteria</taxon>
        <taxon>Bacillati</taxon>
        <taxon>Bacillota</taxon>
        <taxon>Bacilli</taxon>
        <taxon>Bacillales</taxon>
        <taxon>Staphylococcaceae</taxon>
        <taxon>Staphylococcus</taxon>
    </lineage>
</organism>
<geneLocation type="plasmid" evidence="2">
    <name>pSA737</name>
</geneLocation>
<reference evidence="3" key="3">
    <citation type="journal article" date="2016" name="Antimicrob. Agents Chemother.">
        <title>First Report of cfr-Carrying Plasmids in the Pandemic Sequence Type 22 Methicillin-Resistant Staphylococcus aureus Staphylococcal Cassette Chromosome mec Type IV Clone.</title>
        <authorList>
            <person name="Shore A.C."/>
            <person name="Lazaris A."/>
            <person name="Kinnevey P.M."/>
            <person name="Brennan O.M."/>
            <person name="Brennan G.I."/>
            <person name="O'Connell B."/>
            <person name="Fessler A.T."/>
            <person name="Schwarz S."/>
            <person name="Coleman D.C."/>
        </authorList>
    </citation>
    <scope>NUCLEOTIDE SEQUENCE</scope>
    <source>
        <strain evidence="3">M12/0145</strain>
        <plasmid evidence="3">pSAM12-0145</plasmid>
    </source>
</reference>
<evidence type="ECO:0000313" key="2">
    <source>
        <dbReference type="EMBL" id="AGJ70546.1"/>
    </source>
</evidence>
<reference evidence="2" key="1">
    <citation type="journal article" date="2008" name="Antimicrob. Agents Chemother.">
        <title>First report of cfr-mediated resistance to linezolid in human staphylococcal clinical isolates recovered in the United States.</title>
        <authorList>
            <person name="Mendes R.E."/>
            <person name="Deshpande L.M."/>
            <person name="Castanheira M."/>
            <person name="DiPersio J."/>
            <person name="Saubolle M.A."/>
            <person name="Jones R.N."/>
        </authorList>
    </citation>
    <scope>NUCLEOTIDE SEQUENCE</scope>
    <source>
        <strain evidence="2">004-737X</strain>
        <plasmid evidence="2">pSA737</plasmid>
    </source>
</reference>
<feature type="transmembrane region" description="Helical" evidence="1">
    <location>
        <begin position="89"/>
        <end position="107"/>
    </location>
</feature>
<geneLocation type="plasmid" evidence="3">
    <name>pSAM12-0145</name>
</geneLocation>
<name>M9UWT3_STAAU</name>
<evidence type="ECO:0000256" key="1">
    <source>
        <dbReference type="SAM" id="Phobius"/>
    </source>
</evidence>
<reference evidence="2" key="2">
    <citation type="journal article" date="2013" name="Antimicrob. Agents Chemother.">
        <title>Dissemination of a pSCFS3-Like cfr-Carrying Plasmid in Staphylococcus aureus and Staphylococcus epidermidis Clinical Isolates Recovered from Hospitals in Ohio.</title>
        <authorList>
            <person name="Mendes R.E."/>
            <person name="Deshpande L.M."/>
            <person name="Bonilla H.F."/>
            <person name="Schwarz S."/>
            <person name="Huband M.D."/>
            <person name="Jones R.N."/>
            <person name="Quinn J.P."/>
        </authorList>
    </citation>
    <scope>NUCLEOTIDE SEQUENCE</scope>
    <source>
        <strain evidence="2">004-737X</strain>
        <plasmid evidence="2">pSA737</plasmid>
    </source>
</reference>
<keyword evidence="1" id="KW-0812">Transmembrane</keyword>
<sequence length="108" mass="12792">MNTTINKIANGRGGLEDQTIDDQLATLNNCIEYLLKEEGKFKDVSECVFYGYIDNKDIMKYRKDTHIFRHSSTETLKEKSKWSKEKKQFYIRLGIIIVTAIHNDMYWF</sequence>
<protein>
    <submittedName>
        <fullName evidence="2">Uncharacterized protein</fullName>
    </submittedName>
</protein>
<dbReference type="EMBL" id="KU521355">
    <property type="protein sequence ID" value="AMN16473.1"/>
    <property type="molecule type" value="Genomic_DNA"/>
</dbReference>
<dbReference type="EMBL" id="KC206006">
    <property type="protein sequence ID" value="AGJ70546.1"/>
    <property type="molecule type" value="Genomic_DNA"/>
</dbReference>